<dbReference type="InterPro" id="IPR024618">
    <property type="entry name" value="DUF3857"/>
</dbReference>
<feature type="signal peptide" evidence="1">
    <location>
        <begin position="1"/>
        <end position="21"/>
    </location>
</feature>
<evidence type="ECO:0000256" key="1">
    <source>
        <dbReference type="SAM" id="SignalP"/>
    </source>
</evidence>
<dbReference type="Pfam" id="PF12969">
    <property type="entry name" value="DUF3857"/>
    <property type="match status" value="1"/>
</dbReference>
<evidence type="ECO:0000259" key="3">
    <source>
        <dbReference type="Pfam" id="PF12969"/>
    </source>
</evidence>
<dbReference type="Gene3D" id="2.60.40.3140">
    <property type="match status" value="1"/>
</dbReference>
<protein>
    <submittedName>
        <fullName evidence="4">DUF3857 domain-containing protein</fullName>
    </submittedName>
</protein>
<proteinExistence type="predicted"/>
<sequence length="663" mass="76702">MFFKTIRLVFFVLLFFANATAQNQELGKVSMAELESKVHPNDTTAVAAILFNKAKTVFVYDIRNGFSVVHEFQIRIKIYKKEGLSWANFTVPYYVGYENDKKDVVEFSNGMTYNLENKTVVKTKLTNEGTFKQNVNKYWNEATIVLPNVKVGSVIEFKYTLKSANITKFPVFNVQYDIPVDYFEYNSKTPEFFIYKPILKGFVAVKNEMKLENGSQNYEDKFNATVNMYYKQINSMFTAENVPALIGENYVDNIKNYRSYINYELERTRFPEEPVKDYSITWEGVAKTIYKEDDFGKELNEHAYLEQDVRAILKDATTPEEKMDIIFKFVQNKMNWNNDYGFYTDKGVKKAYLDRTGNVAEINFILIAMLKLAGIKANPVLTCTVDRGIPTYPNRTIFNYVIAAVQIDDKQILLDATNKFTSPNILPLPVLNWTGRLIEQDGNSAEINLYPSLPSRKNYSLLLNIDANGKMAGKIRIQRKDYDALRFREENARMNKDNYLEKIENDWNGVDISDYSIENTATDFSKPVTETFTFSTEKHSDIINGKMYINPMLFFTTTVNPFVQEKRVMPIYFQYPKLEKFSINFEIPEGFAIESMPKGIKIVTPDSVASFSLDTLLVGNKIQIQVSMELNKAIVSADYYDALKDFFQKIIEKEKEQIVLKKR</sequence>
<dbReference type="SUPFAM" id="SSF54001">
    <property type="entry name" value="Cysteine proteinases"/>
    <property type="match status" value="1"/>
</dbReference>
<evidence type="ECO:0000313" key="4">
    <source>
        <dbReference type="EMBL" id="TRX42272.1"/>
    </source>
</evidence>
<comment type="caution">
    <text evidence="4">The sequence shown here is derived from an EMBL/GenBank/DDBJ whole genome shotgun (WGS) entry which is preliminary data.</text>
</comment>
<evidence type="ECO:0000313" key="5">
    <source>
        <dbReference type="Proteomes" id="UP000316371"/>
    </source>
</evidence>
<dbReference type="OrthoDB" id="98874at2"/>
<organism evidence="4 5">
    <name type="scientific">Flavobacterium restrictum</name>
    <dbReference type="NCBI Taxonomy" id="2594428"/>
    <lineage>
        <taxon>Bacteria</taxon>
        <taxon>Pseudomonadati</taxon>
        <taxon>Bacteroidota</taxon>
        <taxon>Flavobacteriia</taxon>
        <taxon>Flavobacteriales</taxon>
        <taxon>Flavobacteriaceae</taxon>
        <taxon>Flavobacterium</taxon>
    </lineage>
</organism>
<dbReference type="InterPro" id="IPR038765">
    <property type="entry name" value="Papain-like_cys_pep_sf"/>
</dbReference>
<reference evidence="4 5" key="1">
    <citation type="submission" date="2019-07" db="EMBL/GenBank/DDBJ databases">
        <title>Novel species of Flavobacterium.</title>
        <authorList>
            <person name="Liu Q."/>
            <person name="Xin Y.-H."/>
        </authorList>
    </citation>
    <scope>NUCLEOTIDE SEQUENCE [LARGE SCALE GENOMIC DNA]</scope>
    <source>
        <strain evidence="4 5">LB1R34</strain>
    </source>
</reference>
<gene>
    <name evidence="4" type="ORF">FNW21_03165</name>
</gene>
<feature type="domain" description="Transglutaminase-like" evidence="2">
    <location>
        <begin position="311"/>
        <end position="388"/>
    </location>
</feature>
<dbReference type="AlphaFoldDB" id="A0A553EBD2"/>
<name>A0A553EBD2_9FLAO</name>
<dbReference type="EMBL" id="VJZT01000002">
    <property type="protein sequence ID" value="TRX42272.1"/>
    <property type="molecule type" value="Genomic_DNA"/>
</dbReference>
<accession>A0A553EBD2</accession>
<dbReference type="Pfam" id="PF01841">
    <property type="entry name" value="Transglut_core"/>
    <property type="match status" value="1"/>
</dbReference>
<feature type="chain" id="PRO_5022059031" evidence="1">
    <location>
        <begin position="22"/>
        <end position="663"/>
    </location>
</feature>
<dbReference type="Proteomes" id="UP000316371">
    <property type="component" value="Unassembled WGS sequence"/>
</dbReference>
<dbReference type="Gene3D" id="2.60.120.1130">
    <property type="match status" value="1"/>
</dbReference>
<evidence type="ECO:0000259" key="2">
    <source>
        <dbReference type="Pfam" id="PF01841"/>
    </source>
</evidence>
<dbReference type="RefSeq" id="WP_144255279.1">
    <property type="nucleotide sequence ID" value="NZ_VJZT01000002.1"/>
</dbReference>
<dbReference type="InterPro" id="IPR002931">
    <property type="entry name" value="Transglutaminase-like"/>
</dbReference>
<feature type="domain" description="DUF3857" evidence="3">
    <location>
        <begin position="68"/>
        <end position="218"/>
    </location>
</feature>
<dbReference type="Gene3D" id="3.10.620.30">
    <property type="match status" value="1"/>
</dbReference>
<keyword evidence="1" id="KW-0732">Signal</keyword>
<keyword evidence="5" id="KW-1185">Reference proteome</keyword>